<keyword evidence="3" id="KW-1185">Reference proteome</keyword>
<evidence type="ECO:0000313" key="2">
    <source>
        <dbReference type="EMBL" id="CAY67470.1"/>
    </source>
</evidence>
<organism evidence="2 3">
    <name type="scientific">Komagataella phaffii (strain GS115 / ATCC 20864)</name>
    <name type="common">Yeast</name>
    <name type="synonym">Pichia pastoris</name>
    <dbReference type="NCBI Taxonomy" id="644223"/>
    <lineage>
        <taxon>Eukaryota</taxon>
        <taxon>Fungi</taxon>
        <taxon>Dikarya</taxon>
        <taxon>Ascomycota</taxon>
        <taxon>Saccharomycotina</taxon>
        <taxon>Pichiomycetes</taxon>
        <taxon>Pichiales</taxon>
        <taxon>Pichiaceae</taxon>
        <taxon>Komagataella</taxon>
    </lineage>
</organism>
<dbReference type="Proteomes" id="UP000000314">
    <property type="component" value="Chromosome 1"/>
</dbReference>
<dbReference type="PANTHER" id="PTHR10094">
    <property type="entry name" value="STEROL CARRIER PROTEIN 2 SCP-2 FAMILY PROTEIN"/>
    <property type="match status" value="1"/>
</dbReference>
<sequence>MSFKSEPLLQGIADTLSKNEALKERTLQKTRAIFVFNVKNKEGKAKAWALDLKKAGTLTELKSTEELEELKPDATITIKDGDLRSLIRGKSNPQKLFMSGKLKIKGNVAKAASIETVLKSTRPAKSKL</sequence>
<dbReference type="SMR" id="C4QW47"/>
<dbReference type="GO" id="GO:0005829">
    <property type="term" value="C:cytosol"/>
    <property type="evidence" value="ECO:0007669"/>
    <property type="project" value="TreeGrafter"/>
</dbReference>
<dbReference type="KEGG" id="ppa:PAS_chr1-1_0108"/>
<protein>
    <recommendedName>
        <fullName evidence="1">SCP2 domain-containing protein</fullName>
    </recommendedName>
</protein>
<feature type="domain" description="SCP2" evidence="1">
    <location>
        <begin position="16"/>
        <end position="119"/>
    </location>
</feature>
<dbReference type="OrthoDB" id="10265837at2759"/>
<name>C4QW47_KOMPG</name>
<dbReference type="InterPro" id="IPR003033">
    <property type="entry name" value="SCP2_sterol-bd_dom"/>
</dbReference>
<dbReference type="Pfam" id="PF02036">
    <property type="entry name" value="SCP2"/>
    <property type="match status" value="1"/>
</dbReference>
<evidence type="ECO:0000313" key="3">
    <source>
        <dbReference type="Proteomes" id="UP000000314"/>
    </source>
</evidence>
<accession>C4QW47</accession>
<dbReference type="InParanoid" id="C4QW47"/>
<reference evidence="2 3" key="1">
    <citation type="journal article" date="2009" name="Nat. Biotechnol.">
        <title>Genome sequence of the recombinant protein production host Pichia pastoris.</title>
        <authorList>
            <person name="De Schutter K."/>
            <person name="Lin Y.C."/>
            <person name="Tiels P."/>
            <person name="Van Hecke A."/>
            <person name="Glinka S."/>
            <person name="Weber-Lehmann J."/>
            <person name="Rouze P."/>
            <person name="Van de Peer Y."/>
            <person name="Callewaert N."/>
        </authorList>
    </citation>
    <scope>NUCLEOTIDE SEQUENCE [LARGE SCALE GENOMIC DNA]</scope>
    <source>
        <strain evidence="3">GS115 / ATCC 20864</strain>
    </source>
</reference>
<dbReference type="GeneID" id="8197234"/>
<proteinExistence type="predicted"/>
<dbReference type="Gene3D" id="3.30.1050.10">
    <property type="entry name" value="SCP2 sterol-binding domain"/>
    <property type="match status" value="1"/>
</dbReference>
<gene>
    <name evidence="2" type="ordered locus">PAS_chr1-1_0108</name>
</gene>
<dbReference type="InterPro" id="IPR036527">
    <property type="entry name" value="SCP2_sterol-bd_dom_sf"/>
</dbReference>
<dbReference type="AlphaFoldDB" id="C4QW47"/>
<dbReference type="OMA" id="WTIDMKK"/>
<dbReference type="SUPFAM" id="SSF55718">
    <property type="entry name" value="SCP-like"/>
    <property type="match status" value="1"/>
</dbReference>
<dbReference type="HOGENOM" id="CLU_105945_0_2_1"/>
<evidence type="ECO:0000259" key="1">
    <source>
        <dbReference type="Pfam" id="PF02036"/>
    </source>
</evidence>
<dbReference type="eggNOG" id="KOG4170">
    <property type="taxonomic scope" value="Eukaryota"/>
</dbReference>
<dbReference type="PANTHER" id="PTHR10094:SF25">
    <property type="entry name" value="SCP2 STEROL-BINDING DOMAIN-CONTAINING PROTEIN 1"/>
    <property type="match status" value="1"/>
</dbReference>
<dbReference type="STRING" id="644223.C4QW47"/>
<dbReference type="EMBL" id="FN392319">
    <property type="protein sequence ID" value="CAY67470.1"/>
    <property type="molecule type" value="Genomic_DNA"/>
</dbReference>
<dbReference type="RefSeq" id="XP_002489751.1">
    <property type="nucleotide sequence ID" value="XM_002489706.1"/>
</dbReference>